<keyword evidence="4" id="KW-0694">RNA-binding</keyword>
<keyword evidence="2" id="KW-0808">Transferase</keyword>
<evidence type="ECO:0000256" key="2">
    <source>
        <dbReference type="ARBA" id="ARBA00022679"/>
    </source>
</evidence>
<accession>A0ABY2SXK5</accession>
<organism evidence="5 6">
    <name type="scientific">Lysinibacillus tabacifolii</name>
    <dbReference type="NCBI Taxonomy" id="1173107"/>
    <lineage>
        <taxon>Bacteria</taxon>
        <taxon>Bacillati</taxon>
        <taxon>Bacillota</taxon>
        <taxon>Bacilli</taxon>
        <taxon>Bacillales</taxon>
        <taxon>Bacillaceae</taxon>
        <taxon>Lysinibacillus</taxon>
    </lineage>
</organism>
<keyword evidence="1 5" id="KW-0489">Methyltransferase</keyword>
<dbReference type="Pfam" id="PF00398">
    <property type="entry name" value="RrnaAD"/>
    <property type="match status" value="1"/>
</dbReference>
<comment type="caution">
    <text evidence="5">The sequence shown here is derived from an EMBL/GenBank/DDBJ whole genome shotgun (WGS) entry which is preliminary data.</text>
</comment>
<gene>
    <name evidence="5" type="ORF">FC748_07865</name>
</gene>
<proteinExistence type="predicted"/>
<reference evidence="5 6" key="1">
    <citation type="submission" date="2019-04" db="EMBL/GenBank/DDBJ databases">
        <title>Lysinibacillus genome sequencing.</title>
        <authorList>
            <person name="Dunlap C."/>
        </authorList>
    </citation>
    <scope>NUCLEOTIDE SEQUENCE [LARGE SCALE GENOMIC DNA]</scope>
    <source>
        <strain evidence="5 6">KCTC 33042</strain>
    </source>
</reference>
<dbReference type="Proteomes" id="UP000308330">
    <property type="component" value="Unassembled WGS sequence"/>
</dbReference>
<sequence>MKKLSFLFQFMVNPKMIGAIVPSSSFLGDKMIEKIDFTKAKYIVEYGPGTGVFTEKLLAKKNAKTVVLLVENNMKFCSLLKQRYKDHDNVYIKCGSAENIETYLQEYQIPYADYVISGLPFSSLPEKVSYKILDNTTKILKDNGLFITFQYTKCKKAFIKQFFAKLEITREYRNWPPAYIFSCAIANKHPEEIVDVKNTNC</sequence>
<dbReference type="GO" id="GO:0032259">
    <property type="term" value="P:methylation"/>
    <property type="evidence" value="ECO:0007669"/>
    <property type="project" value="UniProtKB-KW"/>
</dbReference>
<protein>
    <submittedName>
        <fullName evidence="5">Methyltransferase domain-containing protein</fullName>
    </submittedName>
</protein>
<dbReference type="SUPFAM" id="SSF53335">
    <property type="entry name" value="S-adenosyl-L-methionine-dependent methyltransferases"/>
    <property type="match status" value="1"/>
</dbReference>
<evidence type="ECO:0000256" key="1">
    <source>
        <dbReference type="ARBA" id="ARBA00022603"/>
    </source>
</evidence>
<dbReference type="EMBL" id="SZPT01000002">
    <property type="protein sequence ID" value="TKI47569.1"/>
    <property type="molecule type" value="Genomic_DNA"/>
</dbReference>
<keyword evidence="6" id="KW-1185">Reference proteome</keyword>
<dbReference type="RefSeq" id="WP_108030946.1">
    <property type="nucleotide sequence ID" value="NZ_PYUE01000007.1"/>
</dbReference>
<dbReference type="InterPro" id="IPR001737">
    <property type="entry name" value="KsgA/Erm"/>
</dbReference>
<evidence type="ECO:0000256" key="4">
    <source>
        <dbReference type="ARBA" id="ARBA00022884"/>
    </source>
</evidence>
<evidence type="ECO:0000313" key="6">
    <source>
        <dbReference type="Proteomes" id="UP000308330"/>
    </source>
</evidence>
<name>A0ABY2SXK5_9BACI</name>
<evidence type="ECO:0000256" key="3">
    <source>
        <dbReference type="ARBA" id="ARBA00022691"/>
    </source>
</evidence>
<keyword evidence="3" id="KW-0949">S-adenosyl-L-methionine</keyword>
<dbReference type="GO" id="GO:0008168">
    <property type="term" value="F:methyltransferase activity"/>
    <property type="evidence" value="ECO:0007669"/>
    <property type="project" value="UniProtKB-KW"/>
</dbReference>
<dbReference type="Gene3D" id="3.40.50.150">
    <property type="entry name" value="Vaccinia Virus protein VP39"/>
    <property type="match status" value="1"/>
</dbReference>
<evidence type="ECO:0000313" key="5">
    <source>
        <dbReference type="EMBL" id="TKI47569.1"/>
    </source>
</evidence>
<dbReference type="InterPro" id="IPR029063">
    <property type="entry name" value="SAM-dependent_MTases_sf"/>
</dbReference>